<accession>A0A518K2S8</accession>
<dbReference type="EMBL" id="CP036349">
    <property type="protein sequence ID" value="QDV72104.1"/>
    <property type="molecule type" value="Genomic_DNA"/>
</dbReference>
<feature type="chain" id="PRO_5021761386" evidence="2">
    <location>
        <begin position="26"/>
        <end position="488"/>
    </location>
</feature>
<sequence precursor="true">MRCYTLPACVLLATTCLGCATTTPAIPIAGTPSADFDTESGPLASASGEFSSTASAAGCETGQPHILLVTGYTSATGQAETSTAPEMSLEDLEAIALAHNPAIKELTATTQKAAGYRAQVTARPNPRVGYQGQQLADEGTDQHLAFVEQEIVTGGKLQLNHRVLNATVCAQLQELEAQRLRVTTDIRIRFYEALAIQRQLQLIDDFSIVAEKGYTLAEQRKKAGEGSQIDTLQARIQKSEVGLSRRQATARLAATWREIAALAGQPNMAQAPLAGALPTETPSMEWNSLANTVVATSPEYAAARARVARARAAVERQLAQQTPNLAVQMGAGVDNGTDSGMLNVQVGVPIPLYNKNRGNIAAARAEVCRAIFEAERIENDVKARLAVVSQEYETAAAAIEQYVSEILPSASSSMELAEKAYQAGEADFVQILIARKTFYDSNVQYINAQAQLAIARAKIEGVLLTGGLDAVRDDSGDDSLRGQAFSQQ</sequence>
<feature type="signal peptide" evidence="2">
    <location>
        <begin position="1"/>
        <end position="25"/>
    </location>
</feature>
<evidence type="ECO:0000313" key="3">
    <source>
        <dbReference type="EMBL" id="QDV72104.1"/>
    </source>
</evidence>
<name>A0A518K2S8_9BACT</name>
<dbReference type="Proteomes" id="UP000316426">
    <property type="component" value="Chromosome"/>
</dbReference>
<dbReference type="PANTHER" id="PTHR30203:SF24">
    <property type="entry name" value="BLR4935 PROTEIN"/>
    <property type="match status" value="1"/>
</dbReference>
<dbReference type="AlphaFoldDB" id="A0A518K2S8"/>
<gene>
    <name evidence="3" type="primary">czcC_1</name>
    <name evidence="3" type="ORF">Spa11_02750</name>
</gene>
<proteinExistence type="inferred from homology"/>
<dbReference type="Pfam" id="PF02321">
    <property type="entry name" value="OEP"/>
    <property type="match status" value="2"/>
</dbReference>
<dbReference type="Gene3D" id="1.20.1600.10">
    <property type="entry name" value="Outer membrane efflux proteins (OEP)"/>
    <property type="match status" value="1"/>
</dbReference>
<evidence type="ECO:0000313" key="4">
    <source>
        <dbReference type="Proteomes" id="UP000316426"/>
    </source>
</evidence>
<dbReference type="PANTHER" id="PTHR30203">
    <property type="entry name" value="OUTER MEMBRANE CATION EFFLUX PROTEIN"/>
    <property type="match status" value="1"/>
</dbReference>
<keyword evidence="4" id="KW-1185">Reference proteome</keyword>
<dbReference type="KEGG" id="bmei:Spa11_02750"/>
<evidence type="ECO:0000256" key="2">
    <source>
        <dbReference type="SAM" id="SignalP"/>
    </source>
</evidence>
<evidence type="ECO:0000256" key="1">
    <source>
        <dbReference type="ARBA" id="ARBA00007613"/>
    </source>
</evidence>
<dbReference type="SUPFAM" id="SSF56954">
    <property type="entry name" value="Outer membrane efflux proteins (OEP)"/>
    <property type="match status" value="1"/>
</dbReference>
<keyword evidence="2" id="KW-0732">Signal</keyword>
<dbReference type="GO" id="GO:0015562">
    <property type="term" value="F:efflux transmembrane transporter activity"/>
    <property type="evidence" value="ECO:0007669"/>
    <property type="project" value="InterPro"/>
</dbReference>
<dbReference type="InterPro" id="IPR010131">
    <property type="entry name" value="MdtP/NodT-like"/>
</dbReference>
<dbReference type="InterPro" id="IPR003423">
    <property type="entry name" value="OMP_efflux"/>
</dbReference>
<organism evidence="3 4">
    <name type="scientific">Botrimarina mediterranea</name>
    <dbReference type="NCBI Taxonomy" id="2528022"/>
    <lineage>
        <taxon>Bacteria</taxon>
        <taxon>Pseudomonadati</taxon>
        <taxon>Planctomycetota</taxon>
        <taxon>Planctomycetia</taxon>
        <taxon>Pirellulales</taxon>
        <taxon>Lacipirellulaceae</taxon>
        <taxon>Botrimarina</taxon>
    </lineage>
</organism>
<reference evidence="3 4" key="1">
    <citation type="submission" date="2019-02" db="EMBL/GenBank/DDBJ databases">
        <title>Deep-cultivation of Planctomycetes and their phenomic and genomic characterization uncovers novel biology.</title>
        <authorList>
            <person name="Wiegand S."/>
            <person name="Jogler M."/>
            <person name="Boedeker C."/>
            <person name="Pinto D."/>
            <person name="Vollmers J."/>
            <person name="Rivas-Marin E."/>
            <person name="Kohn T."/>
            <person name="Peeters S.H."/>
            <person name="Heuer A."/>
            <person name="Rast P."/>
            <person name="Oberbeckmann S."/>
            <person name="Bunk B."/>
            <person name="Jeske O."/>
            <person name="Meyerdierks A."/>
            <person name="Storesund J.E."/>
            <person name="Kallscheuer N."/>
            <person name="Luecker S."/>
            <person name="Lage O.M."/>
            <person name="Pohl T."/>
            <person name="Merkel B.J."/>
            <person name="Hornburger P."/>
            <person name="Mueller R.-W."/>
            <person name="Bruemmer F."/>
            <person name="Labrenz M."/>
            <person name="Spormann A.M."/>
            <person name="Op den Camp H."/>
            <person name="Overmann J."/>
            <person name="Amann R."/>
            <person name="Jetten M.S.M."/>
            <person name="Mascher T."/>
            <person name="Medema M.H."/>
            <person name="Devos D.P."/>
            <person name="Kaster A.-K."/>
            <person name="Ovreas L."/>
            <person name="Rohde M."/>
            <person name="Galperin M.Y."/>
            <person name="Jogler C."/>
        </authorList>
    </citation>
    <scope>NUCLEOTIDE SEQUENCE [LARGE SCALE GENOMIC DNA]</scope>
    <source>
        <strain evidence="3 4">Spa11</strain>
    </source>
</reference>
<comment type="similarity">
    <text evidence="1">Belongs to the outer membrane factor (OMF) (TC 1.B.17) family.</text>
</comment>
<protein>
    <submittedName>
        <fullName evidence="3">Cobalt-zinc-cadmium resistance protein CzcC</fullName>
    </submittedName>
</protein>